<dbReference type="Proteomes" id="UP000095767">
    <property type="component" value="Unassembled WGS sequence"/>
</dbReference>
<protein>
    <recommendedName>
        <fullName evidence="2">leucine--tRNA ligase</fullName>
        <ecNumber evidence="2">6.1.1.4</ecNumber>
    </recommendedName>
    <alternativeName>
        <fullName evidence="8">Leucyl-tRNA synthetase</fullName>
    </alternativeName>
</protein>
<comment type="similarity">
    <text evidence="1">Belongs to the class-I aminoacyl-tRNA synthetase family.</text>
</comment>
<evidence type="ECO:0000259" key="9">
    <source>
        <dbReference type="Pfam" id="PF24810"/>
    </source>
</evidence>
<evidence type="ECO:0000256" key="5">
    <source>
        <dbReference type="ARBA" id="ARBA00022840"/>
    </source>
</evidence>
<evidence type="ECO:0000256" key="3">
    <source>
        <dbReference type="ARBA" id="ARBA00022598"/>
    </source>
</evidence>
<evidence type="ECO:0000256" key="8">
    <source>
        <dbReference type="ARBA" id="ARBA00030520"/>
    </source>
</evidence>
<keyword evidence="7" id="KW-0030">Aminoacyl-tRNA synthetase</keyword>
<dbReference type="PANTHER" id="PTHR45794">
    <property type="entry name" value="LEUCYL-TRNA SYNTHETASE"/>
    <property type="match status" value="1"/>
</dbReference>
<keyword evidence="6" id="KW-0648">Protein biosynthesis</keyword>
<dbReference type="GO" id="GO:0006429">
    <property type="term" value="P:leucyl-tRNA aminoacylation"/>
    <property type="evidence" value="ECO:0007669"/>
    <property type="project" value="InterPro"/>
</dbReference>
<dbReference type="InterPro" id="IPR055416">
    <property type="entry name" value="RBD_LARS1"/>
</dbReference>
<dbReference type="InterPro" id="IPR009008">
    <property type="entry name" value="Val/Leu/Ile-tRNA-synth_edit"/>
</dbReference>
<dbReference type="InterPro" id="IPR004493">
    <property type="entry name" value="Leu-tRNA-synth_Ia_arc/euk"/>
</dbReference>
<feature type="domain" description="Leucine--tRNA ligase RagD-binding" evidence="9">
    <location>
        <begin position="321"/>
        <end position="394"/>
    </location>
</feature>
<dbReference type="SUPFAM" id="SSF50677">
    <property type="entry name" value="ValRS/IleRS/LeuRS editing domain"/>
    <property type="match status" value="1"/>
</dbReference>
<evidence type="ECO:0000256" key="1">
    <source>
        <dbReference type="ARBA" id="ARBA00005594"/>
    </source>
</evidence>
<reference evidence="10 11" key="1">
    <citation type="submission" date="2016-09" db="EMBL/GenBank/DDBJ databases">
        <title>The draft genome of Dichanthelium oligosanthes: A C3 panicoid grass species.</title>
        <authorList>
            <person name="Studer A.J."/>
            <person name="Schnable J.C."/>
            <person name="Brutnell T.P."/>
        </authorList>
    </citation>
    <scope>NUCLEOTIDE SEQUENCE [LARGE SCALE GENOMIC DNA]</scope>
    <source>
        <strain evidence="11">cv. Kellogg 1175</strain>
        <tissue evidence="10">Leaf</tissue>
    </source>
</reference>
<dbReference type="PANTHER" id="PTHR45794:SF1">
    <property type="entry name" value="LEUCINE--TRNA LIGASE, CYTOPLASMIC"/>
    <property type="match status" value="1"/>
</dbReference>
<evidence type="ECO:0000256" key="7">
    <source>
        <dbReference type="ARBA" id="ARBA00023146"/>
    </source>
</evidence>
<proteinExistence type="inferred from homology"/>
<keyword evidence="4" id="KW-0547">Nucleotide-binding</keyword>
<dbReference type="GO" id="GO:0004823">
    <property type="term" value="F:leucine-tRNA ligase activity"/>
    <property type="evidence" value="ECO:0007669"/>
    <property type="project" value="UniProtKB-EC"/>
</dbReference>
<dbReference type="STRING" id="888268.A0A1E5VMM8"/>
<dbReference type="FunFam" id="3.90.740.10:FF:000001">
    <property type="entry name" value="Leucine--tRNA ligase, cytoplasmic"/>
    <property type="match status" value="1"/>
</dbReference>
<evidence type="ECO:0000313" key="10">
    <source>
        <dbReference type="EMBL" id="OEL26327.1"/>
    </source>
</evidence>
<sequence length="403" mass="44920">MIYSPLDGQPCADHDRATGEGVLPQEYVLIKMELIPPFPLMLKALEGRNVYLAAATLRPEILYGQTNCWVQPDRNYGAFEVNDIDVFILTARSARNLAYQMLSKVPEKPTCLAELCGRDLIGLQLKSPLAFNEIVYVLPMQNISTDKGTGIVTRVPSDSPDDFIAFQELVTSPGLRAMYGVKDEWVFPFKVIPVINVPGYGNETAKKAIEEFSSDATRFALADAGDSLDDANFAFGTAKSAIMKLTKEISWMKEVLSAEESLQQEMSIDFHVEQEDSMVLMRKLLQKQGSDLKKAKKGAVAPATSEENKLSVGLIYVNENHSGWKEQRLRVLQAQFEPKSCSFAPDEQIIEALKNYSIGQEMDLKQIQKLCMPFIKFKKDEAQKVGLQALELTLPFSELEGSS</sequence>
<keyword evidence="5" id="KW-0067">ATP-binding</keyword>
<evidence type="ECO:0000256" key="4">
    <source>
        <dbReference type="ARBA" id="ARBA00022741"/>
    </source>
</evidence>
<evidence type="ECO:0000313" key="11">
    <source>
        <dbReference type="Proteomes" id="UP000095767"/>
    </source>
</evidence>
<dbReference type="GO" id="GO:0005524">
    <property type="term" value="F:ATP binding"/>
    <property type="evidence" value="ECO:0007669"/>
    <property type="project" value="UniProtKB-KW"/>
</dbReference>
<dbReference type="EC" id="6.1.1.4" evidence="2"/>
<dbReference type="GO" id="GO:0002161">
    <property type="term" value="F:aminoacyl-tRNA deacylase activity"/>
    <property type="evidence" value="ECO:0007669"/>
    <property type="project" value="InterPro"/>
</dbReference>
<evidence type="ECO:0000256" key="2">
    <source>
        <dbReference type="ARBA" id="ARBA00013164"/>
    </source>
</evidence>
<keyword evidence="11" id="KW-1185">Reference proteome</keyword>
<evidence type="ECO:0000256" key="6">
    <source>
        <dbReference type="ARBA" id="ARBA00022917"/>
    </source>
</evidence>
<comment type="caution">
    <text evidence="10">The sequence shown here is derived from an EMBL/GenBank/DDBJ whole genome shotgun (WGS) entry which is preliminary data.</text>
</comment>
<dbReference type="Pfam" id="PF24810">
    <property type="entry name" value="RBD_LARS1"/>
    <property type="match status" value="1"/>
</dbReference>
<dbReference type="EMBL" id="LWDX02034918">
    <property type="protein sequence ID" value="OEL26327.1"/>
    <property type="molecule type" value="Genomic_DNA"/>
</dbReference>
<gene>
    <name evidence="10" type="ORF">BAE44_0012657</name>
</gene>
<dbReference type="OrthoDB" id="2016852at2759"/>
<keyword evidence="3 10" id="KW-0436">Ligase</keyword>
<organism evidence="10 11">
    <name type="scientific">Dichanthelium oligosanthes</name>
    <dbReference type="NCBI Taxonomy" id="888268"/>
    <lineage>
        <taxon>Eukaryota</taxon>
        <taxon>Viridiplantae</taxon>
        <taxon>Streptophyta</taxon>
        <taxon>Embryophyta</taxon>
        <taxon>Tracheophyta</taxon>
        <taxon>Spermatophyta</taxon>
        <taxon>Magnoliopsida</taxon>
        <taxon>Liliopsida</taxon>
        <taxon>Poales</taxon>
        <taxon>Poaceae</taxon>
        <taxon>PACMAD clade</taxon>
        <taxon>Panicoideae</taxon>
        <taxon>Panicodae</taxon>
        <taxon>Paniceae</taxon>
        <taxon>Dichantheliinae</taxon>
        <taxon>Dichanthelium</taxon>
    </lineage>
</organism>
<accession>A0A1E5VMM8</accession>
<name>A0A1E5VMM8_9POAL</name>
<dbReference type="AlphaFoldDB" id="A0A1E5VMM8"/>
<dbReference type="Gene3D" id="3.90.740.10">
    <property type="entry name" value="Valyl/Leucyl/Isoleucyl-tRNA synthetase, editing domain"/>
    <property type="match status" value="1"/>
</dbReference>